<protein>
    <recommendedName>
        <fullName evidence="2">histidine kinase</fullName>
        <ecNumber evidence="2">2.7.13.3</ecNumber>
    </recommendedName>
</protein>
<dbReference type="Pfam" id="PF08448">
    <property type="entry name" value="PAS_4"/>
    <property type="match status" value="1"/>
</dbReference>
<dbReference type="SUPFAM" id="SSF55874">
    <property type="entry name" value="ATPase domain of HSP90 chaperone/DNA topoisomerase II/histidine kinase"/>
    <property type="match status" value="1"/>
</dbReference>
<dbReference type="EC" id="2.7.13.3" evidence="2"/>
<dbReference type="PROSITE" id="PS50109">
    <property type="entry name" value="HIS_KIN"/>
    <property type="match status" value="1"/>
</dbReference>
<dbReference type="PANTHER" id="PTHR43065">
    <property type="entry name" value="SENSOR HISTIDINE KINASE"/>
    <property type="match status" value="1"/>
</dbReference>
<dbReference type="InterPro" id="IPR035965">
    <property type="entry name" value="PAS-like_dom_sf"/>
</dbReference>
<gene>
    <name evidence="6" type="ORF">MTBBW1_940019</name>
</gene>
<dbReference type="Gene3D" id="6.10.340.10">
    <property type="match status" value="1"/>
</dbReference>
<evidence type="ECO:0000256" key="4">
    <source>
        <dbReference type="SAM" id="Phobius"/>
    </source>
</evidence>
<dbReference type="CDD" id="cd00130">
    <property type="entry name" value="PAS"/>
    <property type="match status" value="1"/>
</dbReference>
<dbReference type="InterPro" id="IPR036097">
    <property type="entry name" value="HisK_dim/P_sf"/>
</dbReference>
<dbReference type="Pfam" id="PF00512">
    <property type="entry name" value="HisKA"/>
    <property type="match status" value="1"/>
</dbReference>
<dbReference type="GO" id="GO:0000155">
    <property type="term" value="F:phosphorelay sensor kinase activity"/>
    <property type="evidence" value="ECO:0007669"/>
    <property type="project" value="InterPro"/>
</dbReference>
<keyword evidence="4" id="KW-1133">Transmembrane helix</keyword>
<keyword evidence="3" id="KW-0597">Phosphoprotein</keyword>
<feature type="transmembrane region" description="Helical" evidence="4">
    <location>
        <begin position="148"/>
        <end position="170"/>
    </location>
</feature>
<dbReference type="InterPro" id="IPR036890">
    <property type="entry name" value="HATPase_C_sf"/>
</dbReference>
<keyword evidence="4" id="KW-0472">Membrane</keyword>
<reference evidence="6 7" key="1">
    <citation type="submission" date="2017-03" db="EMBL/GenBank/DDBJ databases">
        <authorList>
            <person name="Afonso C.L."/>
            <person name="Miller P.J."/>
            <person name="Scott M.A."/>
            <person name="Spackman E."/>
            <person name="Goraichik I."/>
            <person name="Dimitrov K.M."/>
            <person name="Suarez D.L."/>
            <person name="Swayne D.E."/>
        </authorList>
    </citation>
    <scope>NUCLEOTIDE SEQUENCE [LARGE SCALE GENOMIC DNA]</scope>
    <source>
        <strain evidence="6">PRJEB14757</strain>
    </source>
</reference>
<dbReference type="AlphaFoldDB" id="A0A1W1HL61"/>
<dbReference type="NCBIfam" id="TIGR00229">
    <property type="entry name" value="sensory_box"/>
    <property type="match status" value="1"/>
</dbReference>
<organism evidence="6 7">
    <name type="scientific">Desulfamplus magnetovallimortis</name>
    <dbReference type="NCBI Taxonomy" id="1246637"/>
    <lineage>
        <taxon>Bacteria</taxon>
        <taxon>Pseudomonadati</taxon>
        <taxon>Thermodesulfobacteriota</taxon>
        <taxon>Desulfobacteria</taxon>
        <taxon>Desulfobacterales</taxon>
        <taxon>Desulfobacteraceae</taxon>
        <taxon>Desulfamplus</taxon>
    </lineage>
</organism>
<evidence type="ECO:0000313" key="6">
    <source>
        <dbReference type="EMBL" id="SLM33200.1"/>
    </source>
</evidence>
<dbReference type="InterPro" id="IPR004358">
    <property type="entry name" value="Sig_transdc_His_kin-like_C"/>
</dbReference>
<keyword evidence="4" id="KW-0812">Transmembrane</keyword>
<proteinExistence type="predicted"/>
<dbReference type="SMART" id="SM00387">
    <property type="entry name" value="HATPase_c"/>
    <property type="match status" value="1"/>
</dbReference>
<name>A0A1W1HL61_9BACT</name>
<dbReference type="Proteomes" id="UP000191931">
    <property type="component" value="Unassembled WGS sequence"/>
</dbReference>
<dbReference type="Pfam" id="PF02518">
    <property type="entry name" value="HATPase_c"/>
    <property type="match status" value="1"/>
</dbReference>
<feature type="transmembrane region" description="Helical" evidence="4">
    <location>
        <begin position="14"/>
        <end position="37"/>
    </location>
</feature>
<evidence type="ECO:0000256" key="2">
    <source>
        <dbReference type="ARBA" id="ARBA00012438"/>
    </source>
</evidence>
<dbReference type="SUPFAM" id="SSF47384">
    <property type="entry name" value="Homodimeric domain of signal transducing histidine kinase"/>
    <property type="match status" value="1"/>
</dbReference>
<dbReference type="Gene3D" id="1.10.287.130">
    <property type="match status" value="1"/>
</dbReference>
<sequence length="619" mass="69733">MNRIFLNVSVGRNLTISLVLLLIVVVTSATLLFAVVIHHSDKKELEHKGDELINNIVKSIEFPIWNFDIEAANKICEAYFLSEYVCELVIYEAYTDRVIIDKKRFDKEDKKRELFFIEAPIYHNNVSIASVRIGLTTRFAQDRLINIFYSYLVTSVVITLILVLMTSYLLKIFLKTPFNNLIQGMERVSQGTYAYNFDNAPREKEFSAIVSRFKEMACKIQKREESLSRAKNYISVVFDSMDFMIISVDQALKLTHCNKAAEHYTGSSMSEATGEAFVEIFPEFVEIYESIWNAVDRRISHTGLRVSFENSGEMNSFSISILPISFEGEDGAVIKIQDITEDVRLEEIMIQTEKMISVGGLAAGMAHEINNPLAGILQNMQVIENRTTMTNLPANIDAARTCGTDISVVVEYMNARSIPELFKSVKEAGSRAARIVENMLSFSRKSNSGFIECNIESIVNDTLELASNDYDLKKKYDFKNIHIIREFQENLPSVPCDGIKIQQVLFNIFKNGAQVMVENDIAETPPCFKIYVSAVEQSSQIEIRIEDNGPGMDEETRKHIFEPFFTTKPVGVGTGLGLSVSYFIITENHGGTMKVESSPGNGAAFIIRLPLQQIKAHGG</sequence>
<evidence type="ECO:0000313" key="7">
    <source>
        <dbReference type="Proteomes" id="UP000191931"/>
    </source>
</evidence>
<feature type="domain" description="Histidine kinase" evidence="5">
    <location>
        <begin position="364"/>
        <end position="613"/>
    </location>
</feature>
<evidence type="ECO:0000256" key="1">
    <source>
        <dbReference type="ARBA" id="ARBA00000085"/>
    </source>
</evidence>
<evidence type="ECO:0000256" key="3">
    <source>
        <dbReference type="ARBA" id="ARBA00022553"/>
    </source>
</evidence>
<evidence type="ECO:0000259" key="5">
    <source>
        <dbReference type="PROSITE" id="PS50109"/>
    </source>
</evidence>
<dbReference type="STRING" id="1246637.MTBBW1_940019"/>
<dbReference type="SUPFAM" id="SSF55785">
    <property type="entry name" value="PYP-like sensor domain (PAS domain)"/>
    <property type="match status" value="1"/>
</dbReference>
<dbReference type="EMBL" id="FWEV01000341">
    <property type="protein sequence ID" value="SLM33200.1"/>
    <property type="molecule type" value="Genomic_DNA"/>
</dbReference>
<dbReference type="CDD" id="cd00082">
    <property type="entry name" value="HisKA"/>
    <property type="match status" value="1"/>
</dbReference>
<comment type="catalytic activity">
    <reaction evidence="1">
        <text>ATP + protein L-histidine = ADP + protein N-phospho-L-histidine.</text>
        <dbReference type="EC" id="2.7.13.3"/>
    </reaction>
</comment>
<dbReference type="Gene3D" id="3.30.450.20">
    <property type="entry name" value="PAS domain"/>
    <property type="match status" value="1"/>
</dbReference>
<dbReference type="PANTHER" id="PTHR43065:SF42">
    <property type="entry name" value="TWO-COMPONENT SENSOR PPRA"/>
    <property type="match status" value="1"/>
</dbReference>
<keyword evidence="7" id="KW-1185">Reference proteome</keyword>
<dbReference type="InterPro" id="IPR013656">
    <property type="entry name" value="PAS_4"/>
</dbReference>
<keyword evidence="6" id="KW-0418">Kinase</keyword>
<dbReference type="InterPro" id="IPR005467">
    <property type="entry name" value="His_kinase_dom"/>
</dbReference>
<dbReference type="InterPro" id="IPR000014">
    <property type="entry name" value="PAS"/>
</dbReference>
<dbReference type="PRINTS" id="PR00344">
    <property type="entry name" value="BCTRLSENSOR"/>
</dbReference>
<dbReference type="OrthoDB" id="5439205at2"/>
<dbReference type="RefSeq" id="WP_080803434.1">
    <property type="nucleotide sequence ID" value="NZ_LT828544.1"/>
</dbReference>
<dbReference type="SMART" id="SM00388">
    <property type="entry name" value="HisKA"/>
    <property type="match status" value="1"/>
</dbReference>
<keyword evidence="6" id="KW-0808">Transferase</keyword>
<dbReference type="InterPro" id="IPR003594">
    <property type="entry name" value="HATPase_dom"/>
</dbReference>
<dbReference type="InterPro" id="IPR003661">
    <property type="entry name" value="HisK_dim/P_dom"/>
</dbReference>
<accession>A0A1W1HL61</accession>
<dbReference type="Gene3D" id="3.30.565.10">
    <property type="entry name" value="Histidine kinase-like ATPase, C-terminal domain"/>
    <property type="match status" value="1"/>
</dbReference>